<dbReference type="SUPFAM" id="SSF52833">
    <property type="entry name" value="Thioredoxin-like"/>
    <property type="match status" value="1"/>
</dbReference>
<reference evidence="3 4" key="1">
    <citation type="submission" date="2023-04" db="EMBL/GenBank/DDBJ databases">
        <title>Spirochaete genome identified in red abalone sample constitutes a novel genus.</title>
        <authorList>
            <person name="Sharma S.P."/>
            <person name="Purcell C.M."/>
            <person name="Hyde J.R."/>
            <person name="Severin A.J."/>
        </authorList>
    </citation>
    <scope>NUCLEOTIDE SEQUENCE [LARGE SCALE GENOMIC DNA]</scope>
    <source>
        <strain evidence="3 4">SP-2023</strain>
    </source>
</reference>
<accession>A0ABY8MHH9</accession>
<dbReference type="Gene3D" id="3.40.30.10">
    <property type="entry name" value="Glutaredoxin"/>
    <property type="match status" value="1"/>
</dbReference>
<evidence type="ECO:0000313" key="3">
    <source>
        <dbReference type="EMBL" id="WGK68653.1"/>
    </source>
</evidence>
<gene>
    <name evidence="3" type="ORF">P0082_09205</name>
</gene>
<dbReference type="InterPro" id="IPR012336">
    <property type="entry name" value="Thioredoxin-like_fold"/>
</dbReference>
<proteinExistence type="predicted"/>
<protein>
    <submittedName>
        <fullName evidence="3">Thioredoxin domain-containing protein</fullName>
    </submittedName>
</protein>
<dbReference type="InterPro" id="IPR050824">
    <property type="entry name" value="Thiol_disulfide_DsbA"/>
</dbReference>
<feature type="domain" description="Thioredoxin-like fold" evidence="2">
    <location>
        <begin position="41"/>
        <end position="86"/>
    </location>
</feature>
<dbReference type="Pfam" id="PF13462">
    <property type="entry name" value="Thioredoxin_4"/>
    <property type="match status" value="1"/>
</dbReference>
<dbReference type="PROSITE" id="PS00194">
    <property type="entry name" value="THIOREDOXIN_1"/>
    <property type="match status" value="1"/>
</dbReference>
<evidence type="ECO:0000259" key="2">
    <source>
        <dbReference type="Pfam" id="PF13462"/>
    </source>
</evidence>
<dbReference type="PANTHER" id="PTHR35891">
    <property type="entry name" value="THIOL:DISULFIDE INTERCHANGE PROTEIN DSBA"/>
    <property type="match status" value="1"/>
</dbReference>
<evidence type="ECO:0000313" key="4">
    <source>
        <dbReference type="Proteomes" id="UP001228690"/>
    </source>
</evidence>
<keyword evidence="4" id="KW-1185">Reference proteome</keyword>
<dbReference type="EMBL" id="CP123443">
    <property type="protein sequence ID" value="WGK68653.1"/>
    <property type="molecule type" value="Genomic_DNA"/>
</dbReference>
<dbReference type="RefSeq" id="WP_326926839.1">
    <property type="nucleotide sequence ID" value="NZ_CP123443.1"/>
</dbReference>
<dbReference type="InterPro" id="IPR017937">
    <property type="entry name" value="Thioredoxin_CS"/>
</dbReference>
<organism evidence="3 4">
    <name type="scientific">Candidatus Haliotispira prima</name>
    <dbReference type="NCBI Taxonomy" id="3034016"/>
    <lineage>
        <taxon>Bacteria</taxon>
        <taxon>Pseudomonadati</taxon>
        <taxon>Spirochaetota</taxon>
        <taxon>Spirochaetia</taxon>
        <taxon>Spirochaetales</taxon>
        <taxon>Spirochaetaceae</taxon>
        <taxon>Candidatus Haliotispira</taxon>
    </lineage>
</organism>
<dbReference type="Proteomes" id="UP001228690">
    <property type="component" value="Chromosome"/>
</dbReference>
<keyword evidence="1" id="KW-0676">Redox-active center</keyword>
<evidence type="ECO:0000256" key="1">
    <source>
        <dbReference type="ARBA" id="ARBA00023284"/>
    </source>
</evidence>
<sequence>MRKILFICVVLSGLFTACGDKPLPNNVSKLETQHALKTPGQVEVIKFFWLGCPHCREFHTNWVSLKRQFNGAVQFRSVPIAFDTWIFDTRVYVTIRELGLATDGLLANYYEARQGPDKERLAKDPTAVAKWLQQYYDSTEQDFLSMFESSLAEDKVQEIKELQAKYPISGVPAVLISMPDSKTSYLVSYAKAAATEKAIKDILEDILSK</sequence>
<dbReference type="PROSITE" id="PS51257">
    <property type="entry name" value="PROKAR_LIPOPROTEIN"/>
    <property type="match status" value="1"/>
</dbReference>
<name>A0ABY8MHH9_9SPIO</name>
<dbReference type="PANTHER" id="PTHR35891:SF3">
    <property type="entry name" value="THIOL:DISULFIDE INTERCHANGE PROTEIN DSBL"/>
    <property type="match status" value="1"/>
</dbReference>
<dbReference type="InterPro" id="IPR036249">
    <property type="entry name" value="Thioredoxin-like_sf"/>
</dbReference>